<evidence type="ECO:0000256" key="1">
    <source>
        <dbReference type="SAM" id="MobiDB-lite"/>
    </source>
</evidence>
<comment type="caution">
    <text evidence="2">The sequence shown here is derived from an EMBL/GenBank/DDBJ whole genome shotgun (WGS) entry which is preliminary data.</text>
</comment>
<evidence type="ECO:0000313" key="2">
    <source>
        <dbReference type="EMBL" id="GCC22767.1"/>
    </source>
</evidence>
<sequence length="73" mass="8145">MRALLLEGGGWWWGEGKEQQQEAAQQPGGRGRVSAVPGTAELLSTDIITPLTELENLQFLKLVRLYFSTIFLQ</sequence>
<name>A0A401RX93_CHIPU</name>
<organism evidence="2 3">
    <name type="scientific">Chiloscyllium punctatum</name>
    <name type="common">Brownbanded bambooshark</name>
    <name type="synonym">Hemiscyllium punctatum</name>
    <dbReference type="NCBI Taxonomy" id="137246"/>
    <lineage>
        <taxon>Eukaryota</taxon>
        <taxon>Metazoa</taxon>
        <taxon>Chordata</taxon>
        <taxon>Craniata</taxon>
        <taxon>Vertebrata</taxon>
        <taxon>Chondrichthyes</taxon>
        <taxon>Elasmobranchii</taxon>
        <taxon>Galeomorphii</taxon>
        <taxon>Galeoidea</taxon>
        <taxon>Orectolobiformes</taxon>
        <taxon>Hemiscylliidae</taxon>
        <taxon>Chiloscyllium</taxon>
    </lineage>
</organism>
<gene>
    <name evidence="2" type="ORF">chiPu_0001157</name>
</gene>
<feature type="region of interest" description="Disordered" evidence="1">
    <location>
        <begin position="15"/>
        <end position="35"/>
    </location>
</feature>
<dbReference type="AlphaFoldDB" id="A0A401RX93"/>
<reference evidence="2 3" key="1">
    <citation type="journal article" date="2018" name="Nat. Ecol. Evol.">
        <title>Shark genomes provide insights into elasmobranch evolution and the origin of vertebrates.</title>
        <authorList>
            <person name="Hara Y"/>
            <person name="Yamaguchi K"/>
            <person name="Onimaru K"/>
            <person name="Kadota M"/>
            <person name="Koyanagi M"/>
            <person name="Keeley SD"/>
            <person name="Tatsumi K"/>
            <person name="Tanaka K"/>
            <person name="Motone F"/>
            <person name="Kageyama Y"/>
            <person name="Nozu R"/>
            <person name="Adachi N"/>
            <person name="Nishimura O"/>
            <person name="Nakagawa R"/>
            <person name="Tanegashima C"/>
            <person name="Kiyatake I"/>
            <person name="Matsumoto R"/>
            <person name="Murakumo K"/>
            <person name="Nishida K"/>
            <person name="Terakita A"/>
            <person name="Kuratani S"/>
            <person name="Sato K"/>
            <person name="Hyodo S Kuraku.S."/>
        </authorList>
    </citation>
    <scope>NUCLEOTIDE SEQUENCE [LARGE SCALE GENOMIC DNA]</scope>
</reference>
<accession>A0A401RX93</accession>
<dbReference type="Proteomes" id="UP000287033">
    <property type="component" value="Unassembled WGS sequence"/>
</dbReference>
<proteinExistence type="predicted"/>
<evidence type="ECO:0000313" key="3">
    <source>
        <dbReference type="Proteomes" id="UP000287033"/>
    </source>
</evidence>
<keyword evidence="3" id="KW-1185">Reference proteome</keyword>
<protein>
    <submittedName>
        <fullName evidence="2">Uncharacterized protein</fullName>
    </submittedName>
</protein>
<dbReference type="EMBL" id="BEZZ01000017">
    <property type="protein sequence ID" value="GCC22767.1"/>
    <property type="molecule type" value="Genomic_DNA"/>
</dbReference>